<evidence type="ECO:0000256" key="2">
    <source>
        <dbReference type="ARBA" id="ARBA00004370"/>
    </source>
</evidence>
<gene>
    <name evidence="15" type="ORF">U9M48_032174</name>
</gene>
<feature type="compositionally biased region" description="Basic and acidic residues" evidence="14">
    <location>
        <begin position="880"/>
        <end position="902"/>
    </location>
</feature>
<dbReference type="PRINTS" id="PR00463">
    <property type="entry name" value="EP450I"/>
</dbReference>
<accession>A0AAQ3X565</accession>
<keyword evidence="9" id="KW-0560">Oxidoreductase</keyword>
<evidence type="ECO:0000256" key="7">
    <source>
        <dbReference type="ARBA" id="ARBA00022723"/>
    </source>
</evidence>
<dbReference type="GO" id="GO:0016020">
    <property type="term" value="C:membrane"/>
    <property type="evidence" value="ECO:0007669"/>
    <property type="project" value="UniProtKB-SubCell"/>
</dbReference>
<dbReference type="EMBL" id="CP144751">
    <property type="protein sequence ID" value="WVZ85226.1"/>
    <property type="molecule type" value="Genomic_DNA"/>
</dbReference>
<feature type="region of interest" description="Disordered" evidence="14">
    <location>
        <begin position="826"/>
        <end position="902"/>
    </location>
</feature>
<dbReference type="GO" id="GO:0020037">
    <property type="term" value="F:heme binding"/>
    <property type="evidence" value="ECO:0007669"/>
    <property type="project" value="InterPro"/>
</dbReference>
<keyword evidence="10 13" id="KW-0408">Iron</keyword>
<feature type="compositionally biased region" description="Basic and acidic residues" evidence="14">
    <location>
        <begin position="847"/>
        <end position="867"/>
    </location>
</feature>
<feature type="compositionally biased region" description="Polar residues" evidence="14">
    <location>
        <begin position="571"/>
        <end position="591"/>
    </location>
</feature>
<keyword evidence="11" id="KW-0503">Monooxygenase</keyword>
<dbReference type="PRINTS" id="PR00385">
    <property type="entry name" value="P450"/>
</dbReference>
<evidence type="ECO:0000256" key="5">
    <source>
        <dbReference type="ARBA" id="ARBA00022617"/>
    </source>
</evidence>
<dbReference type="SUPFAM" id="SSF48264">
    <property type="entry name" value="Cytochrome P450"/>
    <property type="match status" value="2"/>
</dbReference>
<dbReference type="GO" id="GO:0016705">
    <property type="term" value="F:oxidoreductase activity, acting on paired donors, with incorporation or reduction of molecular oxygen"/>
    <property type="evidence" value="ECO:0007669"/>
    <property type="project" value="InterPro"/>
</dbReference>
<dbReference type="InterPro" id="IPR001128">
    <property type="entry name" value="Cyt_P450"/>
</dbReference>
<evidence type="ECO:0000256" key="11">
    <source>
        <dbReference type="ARBA" id="ARBA00023033"/>
    </source>
</evidence>
<reference evidence="15 16" key="1">
    <citation type="submission" date="2024-02" db="EMBL/GenBank/DDBJ databases">
        <title>High-quality chromosome-scale genome assembly of Pensacola bahiagrass (Paspalum notatum Flugge var. saurae).</title>
        <authorList>
            <person name="Vega J.M."/>
            <person name="Podio M."/>
            <person name="Orjuela J."/>
            <person name="Siena L.A."/>
            <person name="Pessino S.C."/>
            <person name="Combes M.C."/>
            <person name="Mariac C."/>
            <person name="Albertini E."/>
            <person name="Pupilli F."/>
            <person name="Ortiz J.P.A."/>
            <person name="Leblanc O."/>
        </authorList>
    </citation>
    <scope>NUCLEOTIDE SEQUENCE [LARGE SCALE GENOMIC DNA]</scope>
    <source>
        <strain evidence="15">R1</strain>
        <tissue evidence="15">Leaf</tissue>
    </source>
</reference>
<dbReference type="InterPro" id="IPR017972">
    <property type="entry name" value="Cyt_P450_CS"/>
</dbReference>
<keyword evidence="16" id="KW-1185">Reference proteome</keyword>
<comment type="pathway">
    <text evidence="3">Secondary metabolite biosynthesis.</text>
</comment>
<feature type="region of interest" description="Disordered" evidence="14">
    <location>
        <begin position="559"/>
        <end position="591"/>
    </location>
</feature>
<dbReference type="PANTHER" id="PTHR47955:SF14">
    <property type="entry name" value="OS01G0543600 PROTEIN"/>
    <property type="match status" value="1"/>
</dbReference>
<organism evidence="15 16">
    <name type="scientific">Paspalum notatum var. saurae</name>
    <dbReference type="NCBI Taxonomy" id="547442"/>
    <lineage>
        <taxon>Eukaryota</taxon>
        <taxon>Viridiplantae</taxon>
        <taxon>Streptophyta</taxon>
        <taxon>Embryophyta</taxon>
        <taxon>Tracheophyta</taxon>
        <taxon>Spermatophyta</taxon>
        <taxon>Magnoliopsida</taxon>
        <taxon>Liliopsida</taxon>
        <taxon>Poales</taxon>
        <taxon>Poaceae</taxon>
        <taxon>PACMAD clade</taxon>
        <taxon>Panicoideae</taxon>
        <taxon>Andropogonodae</taxon>
        <taxon>Paspaleae</taxon>
        <taxon>Paspalinae</taxon>
        <taxon>Paspalum</taxon>
    </lineage>
</organism>
<evidence type="ECO:0000256" key="14">
    <source>
        <dbReference type="SAM" id="MobiDB-lite"/>
    </source>
</evidence>
<feature type="binding site" description="axial binding residue" evidence="13">
    <location>
        <position position="472"/>
    </location>
    <ligand>
        <name>heme</name>
        <dbReference type="ChEBI" id="CHEBI:30413"/>
    </ligand>
    <ligandPart>
        <name>Fe</name>
        <dbReference type="ChEBI" id="CHEBI:18248"/>
    </ligandPart>
</feature>
<keyword evidence="6" id="KW-0812">Transmembrane</keyword>
<dbReference type="PROSITE" id="PS00086">
    <property type="entry name" value="CYTOCHROME_P450"/>
    <property type="match status" value="2"/>
</dbReference>
<evidence type="ECO:0000256" key="10">
    <source>
        <dbReference type="ARBA" id="ARBA00023004"/>
    </source>
</evidence>
<name>A0AAQ3X565_PASNO</name>
<evidence type="ECO:0000256" key="1">
    <source>
        <dbReference type="ARBA" id="ARBA00001971"/>
    </source>
</evidence>
<comment type="subcellular location">
    <subcellularLocation>
        <location evidence="2">Membrane</location>
    </subcellularLocation>
</comment>
<comment type="cofactor">
    <cofactor evidence="1 13">
        <name>heme</name>
        <dbReference type="ChEBI" id="CHEBI:30413"/>
    </cofactor>
</comment>
<keyword evidence="8" id="KW-1133">Transmembrane helix</keyword>
<evidence type="ECO:0000313" key="16">
    <source>
        <dbReference type="Proteomes" id="UP001341281"/>
    </source>
</evidence>
<dbReference type="GO" id="GO:0004497">
    <property type="term" value="F:monooxygenase activity"/>
    <property type="evidence" value="ECO:0007669"/>
    <property type="project" value="UniProtKB-KW"/>
</dbReference>
<dbReference type="Pfam" id="PF00067">
    <property type="entry name" value="p450"/>
    <property type="match status" value="2"/>
</dbReference>
<dbReference type="Gene3D" id="1.10.630.10">
    <property type="entry name" value="Cytochrome P450"/>
    <property type="match status" value="2"/>
</dbReference>
<evidence type="ECO:0000313" key="15">
    <source>
        <dbReference type="EMBL" id="WVZ85226.1"/>
    </source>
</evidence>
<feature type="compositionally biased region" description="Basic residues" evidence="14">
    <location>
        <begin position="830"/>
        <end position="839"/>
    </location>
</feature>
<dbReference type="Proteomes" id="UP001341281">
    <property type="component" value="Chromosome 07"/>
</dbReference>
<feature type="compositionally biased region" description="Basic and acidic residues" evidence="14">
    <location>
        <begin position="924"/>
        <end position="934"/>
    </location>
</feature>
<evidence type="ECO:0000256" key="6">
    <source>
        <dbReference type="ARBA" id="ARBA00022692"/>
    </source>
</evidence>
<dbReference type="CDD" id="cd11072">
    <property type="entry name" value="CYP71-like"/>
    <property type="match status" value="2"/>
</dbReference>
<dbReference type="InterPro" id="IPR036396">
    <property type="entry name" value="Cyt_P450_sf"/>
</dbReference>
<keyword evidence="12" id="KW-0472">Membrane</keyword>
<dbReference type="PANTHER" id="PTHR47955">
    <property type="entry name" value="CYTOCHROME P450 FAMILY 71 PROTEIN"/>
    <property type="match status" value="1"/>
</dbReference>
<evidence type="ECO:0000256" key="8">
    <source>
        <dbReference type="ARBA" id="ARBA00022989"/>
    </source>
</evidence>
<evidence type="ECO:0000256" key="12">
    <source>
        <dbReference type="ARBA" id="ARBA00023136"/>
    </source>
</evidence>
<keyword evidence="5 13" id="KW-0349">Heme</keyword>
<protein>
    <submittedName>
        <fullName evidence="15">Uncharacterized protein</fullName>
    </submittedName>
</protein>
<comment type="similarity">
    <text evidence="4">Belongs to the cytochrome P450 family.</text>
</comment>
<evidence type="ECO:0000256" key="13">
    <source>
        <dbReference type="PIRSR" id="PIRSR602401-1"/>
    </source>
</evidence>
<sequence>MAQVAILDQLAAGASPAAKALLPLLFPLLLFFLLLRHFTAGAGPSRSSRTRLPPSPPGLPLVGHAHLVGALPHVSLRRLAARHRGCQDLMVLRLGAVPTLVASSARAAQAVLRTHDHSFASRARSVCGDVLTYGPSDVVFAPYGERWRQCKKLVTTHLLSAKKVQSCRAAREEEVGLVIEEIRRAAAACEAAVDMSEVLCKFTNDMVCRAVAGRSFRVEGRDRVFRELIDQTFAVLGGFNLESFYPGLAKAAGGVLMWPARRRAERLRDRWDALLDKLIDLHMEDAGAAAARHQQQESDFIHVLLSVQEEYGLTRDNIKGILGNMFAAGTDTAYLVLEFAMAELMLHQDAMAKLQAEMRQTTPNGENVIGEDTLAGMTYLKAVIKETLRLHPPVPLLLPHLSQEDCDVDGYTIPAGMSVLVNAWAIGRDPRAWDAAEEFMPERFIHMGGIGGADFRGMDFEFLPFGSGRRICPGMNFALSSIETMLANLVFHFDWELPRGVDTVDMTEVFGLTLSRKEKLVLNPKFVLVSSAAIPPGSSQSKWNKRAARASSICASPNAIPGHIRRPAPNGMSSKSSPLKPTARSWNLSGANSSGSSQCAGSLPIAHAFTIAMVPRGMSKPSTWHGLPHSRGSSRGAGGWSRNVSLMTSCRLGRRPSSTLGWPAAACARRTSSCALWRVLGFRINSDIAHSNVVDDVSLPAPNKSCIVVYMRVLVVSFLLQPQEHIEQVLFFFSGDLGGASLLMLVDYGVDEPEHAPALPLERAGHTAEQHGEAGGREELRQAHPGQRLDPFPQHLQVQVALLELAADDGAHRRVRDERRHPLRQVDYRRGRRRRRRRRDGAEEAAELVRADGGEGLDAARAEELQRADLAQPPPPLAVGREDDALRPRLVPEPRHRPHGPRRERGVVRLHELPRRVRGRGHRHGDLAEPEHHQRAVPPREVTQGAVREPAPGEVVQRLPPSPPALPLIGHAHLVGALPHVSLRGLAQRHGGGHLMMLRLGVVPTLVASSMRAAQAVLRTHDQLFASRPRSVCGDVLLYGPSDVAMAPYGEQWRLAKKLSTTHMLSAKKVQSYRAAREEEVGLVIDKIAGAAAARTAVDMSELLSKFTIDVMCRAVAGRSFRVEGRDRVFRELIDQGMALMAGFNLENLYPGLAKAAGGVLVRPARRKAERIRERWDELIDRLIDEHASEMAAGGAPAARHDDGDGDASGGDLQEFDFIHVLLSVQEEFGLTRDSIKGILVNMFVAGTDTVYLVLEFAMAELMLHQDIMAKLQHELRSSTLGQESINEDKLTRMAYLKAVVKETLRLHPPTPLLLPHLSLEDCDVDGFRVPAGTTALVNVWAIGRDPRVWENADEFVPERFVGNGEIGAVDLGGNDFRFLPFGSGRRICPGINFAIATIEIMLANLVCHFDWELPQGVDKIDMTEVFGLTVSRREKLLLVPKIERDNHAGV</sequence>
<feature type="region of interest" description="Disordered" evidence="14">
    <location>
        <begin position="918"/>
        <end position="941"/>
    </location>
</feature>
<dbReference type="GO" id="GO:0005506">
    <property type="term" value="F:iron ion binding"/>
    <property type="evidence" value="ECO:0007669"/>
    <property type="project" value="InterPro"/>
</dbReference>
<evidence type="ECO:0000256" key="4">
    <source>
        <dbReference type="ARBA" id="ARBA00010617"/>
    </source>
</evidence>
<dbReference type="FunFam" id="1.10.630.10:FF:000055">
    <property type="entry name" value="Cytochrome P450 71A26"/>
    <property type="match status" value="2"/>
</dbReference>
<keyword evidence="7 13" id="KW-0479">Metal-binding</keyword>
<evidence type="ECO:0000256" key="9">
    <source>
        <dbReference type="ARBA" id="ARBA00023002"/>
    </source>
</evidence>
<dbReference type="InterPro" id="IPR002401">
    <property type="entry name" value="Cyt_P450_E_grp-I"/>
</dbReference>
<proteinExistence type="inferred from homology"/>
<evidence type="ECO:0000256" key="3">
    <source>
        <dbReference type="ARBA" id="ARBA00005179"/>
    </source>
</evidence>